<comment type="caution">
    <text evidence="2">The sequence shown here is derived from an EMBL/GenBank/DDBJ whole genome shotgun (WGS) entry which is preliminary data.</text>
</comment>
<keyword evidence="3" id="KW-1185">Reference proteome</keyword>
<keyword evidence="1" id="KW-1133">Transmembrane helix</keyword>
<keyword evidence="1" id="KW-0472">Membrane</keyword>
<evidence type="ECO:0000313" key="2">
    <source>
        <dbReference type="EMBL" id="KON82878.1"/>
    </source>
</evidence>
<protein>
    <submittedName>
        <fullName evidence="2">Uncharacterized protein</fullName>
    </submittedName>
</protein>
<gene>
    <name evidence="2" type="ORF">AF331_18685</name>
</gene>
<keyword evidence="1" id="KW-0812">Transmembrane</keyword>
<dbReference type="EMBL" id="LGUE01000008">
    <property type="protein sequence ID" value="KON82878.1"/>
    <property type="molecule type" value="Genomic_DNA"/>
</dbReference>
<name>A0A0J5SDQ8_9BACI</name>
<sequence length="193" mass="22174">MFVNREEALERLEEVEYLLKEVEDCEAIIIKRRRMTGILFLLLWTIGILSLFYFVLLPMLDMLWTSLHARFFHTMDIALSSYPFITFTIVIIPTIYNGLKISRANEAAVLSAQETINTYFSQAADLLPLPPELQYSEEISVLKDFLYLEQADTIEEAINMRISALPPSSEEEKEITVPTLIGQSAPLPVRQKK</sequence>
<dbReference type="PATRIC" id="fig|189381.12.peg.3242"/>
<accession>A0A0J5SDQ8</accession>
<proteinExistence type="predicted"/>
<feature type="transmembrane region" description="Helical" evidence="1">
    <location>
        <begin position="77"/>
        <end position="96"/>
    </location>
</feature>
<evidence type="ECO:0000313" key="3">
    <source>
        <dbReference type="Proteomes" id="UP000037405"/>
    </source>
</evidence>
<organism evidence="2 3">
    <name type="scientific">Rossellomorea marisflavi</name>
    <dbReference type="NCBI Taxonomy" id="189381"/>
    <lineage>
        <taxon>Bacteria</taxon>
        <taxon>Bacillati</taxon>
        <taxon>Bacillota</taxon>
        <taxon>Bacilli</taxon>
        <taxon>Bacillales</taxon>
        <taxon>Bacillaceae</taxon>
        <taxon>Rossellomorea</taxon>
    </lineage>
</organism>
<evidence type="ECO:0000256" key="1">
    <source>
        <dbReference type="SAM" id="Phobius"/>
    </source>
</evidence>
<dbReference type="AlphaFoldDB" id="A0A0J5SDQ8"/>
<reference evidence="3" key="1">
    <citation type="submission" date="2015-07" db="EMBL/GenBank/DDBJ databases">
        <title>Fjat-14235 jcm11544.</title>
        <authorList>
            <person name="Liu B."/>
            <person name="Wang J."/>
            <person name="Zhu Y."/>
            <person name="Liu G."/>
            <person name="Chen Q."/>
            <person name="Chen Z."/>
            <person name="Lan J."/>
            <person name="Che J."/>
            <person name="Ge C."/>
            <person name="Shi H."/>
            <person name="Pan Z."/>
            <person name="Liu X."/>
        </authorList>
    </citation>
    <scope>NUCLEOTIDE SEQUENCE [LARGE SCALE GENOMIC DNA]</scope>
    <source>
        <strain evidence="3">JCM 11544</strain>
    </source>
</reference>
<feature type="transmembrane region" description="Helical" evidence="1">
    <location>
        <begin position="38"/>
        <end position="57"/>
    </location>
</feature>
<dbReference type="Proteomes" id="UP000037405">
    <property type="component" value="Unassembled WGS sequence"/>
</dbReference>